<reference evidence="2 3" key="1">
    <citation type="submission" date="2013-07" db="EMBL/GenBank/DDBJ databases">
        <authorList>
            <person name="Stoco P.H."/>
            <person name="Wagner G."/>
            <person name="Gerber A."/>
            <person name="Zaha A."/>
            <person name="Thompson C."/>
            <person name="Bartholomeu D.C."/>
            <person name="Luckemeyer D.D."/>
            <person name="Bahia D."/>
            <person name="Loreto E."/>
            <person name="Prestes E.B."/>
            <person name="Lima F.M."/>
            <person name="Rodrigues-Luiz G."/>
            <person name="Vallejo G.A."/>
            <person name="Filho J.F."/>
            <person name="Monteiro K.M."/>
            <person name="Tyler K.M."/>
            <person name="de Almeida L.G."/>
            <person name="Ortiz M.F."/>
            <person name="Siervo M.A."/>
            <person name="de Moraes M.H."/>
            <person name="Cunha O.L."/>
            <person name="Mendonca-Neto R."/>
            <person name="Silva R."/>
            <person name="Teixeira S.M."/>
            <person name="Murta S.M."/>
            <person name="Sincero T.C."/>
            <person name="Mendes T.A."/>
            <person name="Urmenyi T.P."/>
            <person name="Silva V.G."/>
            <person name="da Rocha W.D."/>
            <person name="Andersson B."/>
            <person name="Romanha A.J."/>
            <person name="Steindel M."/>
            <person name="de Vasconcelos A.T."/>
            <person name="Grisard E.C."/>
        </authorList>
    </citation>
    <scope>NUCLEOTIDE SEQUENCE [LARGE SCALE GENOMIC DNA]</scope>
    <source>
        <strain evidence="2 3">SC58</strain>
    </source>
</reference>
<evidence type="ECO:0000313" key="2">
    <source>
        <dbReference type="EMBL" id="ESL10823.1"/>
    </source>
</evidence>
<proteinExistence type="predicted"/>
<accession>A0A061J5W1</accession>
<feature type="region of interest" description="Disordered" evidence="1">
    <location>
        <begin position="50"/>
        <end position="80"/>
    </location>
</feature>
<dbReference type="OrthoDB" id="249128at2759"/>
<name>A0A061J5W1_TRYRA</name>
<sequence length="728" mass="79661">MSVSPSRGAIAAFACSSGVEDASTHPELLGGVGGGSPSLGVSASAARKVSCLGDPSEERRRSASGTVPMTRSDKGAPPAGLTFAVEASGDPCRLVGKEKALPVVASESCNTPNTAVTEERLLIEIECAFGDSNVVFPFSWRMDSGAVLQSLRAACFLALDVPMDDDVNMYDRNGVALRFEEDTCQKLKDILQSGRTRVGLVLWTGHPCTTGLPLQCCVSWYTQQVVVVYAVQPESALRDLREAILEEYDAGRDATTDLKFFLTDEEGGAETELTESEAYMQLKAASRGGELVNIRVVNSNRSSPSRSVGRRLSSAAAVFAGEVLHVLGARFNSQDVLKIFEECREKSGPFENHENDFFTLITVMLSDPRTMTLENLTSLLVKAALSCGEEEVIAILSSCSVMAQLRASRRPFEVLKRFFRRLYNSTQLPEGAQGIPLAMVTRQLAQAGLRDAKGLLRRDRTLLSELQEKDYTELCLRLYYTDAKVVSRAAVAARLSGISSLRSRRAMTMKEQKLLQRDYIHELRHALDGVRATDMTKFLVTQEPHPEPRFHCLLSVVGSLLATHPVQHPHHWLVERFRGKMSDALDAKIRTFEDSMVPTPQLYRLCWDVLKPELHHLSLLPESHVASALAYWAFFAVQLLCVNRSLEFPPVPLVDLQQFSPVGSPILPVAIARNGAIGVTSAAAAAGGVGGNAAAVASVCPKRPKIKYKYSYLCHDLRRNPGRPRSLK</sequence>
<evidence type="ECO:0000256" key="1">
    <source>
        <dbReference type="SAM" id="MobiDB-lite"/>
    </source>
</evidence>
<dbReference type="Proteomes" id="UP000031737">
    <property type="component" value="Unassembled WGS sequence"/>
</dbReference>
<gene>
    <name evidence="2" type="ORF">TRSC58_01437</name>
</gene>
<evidence type="ECO:0008006" key="4">
    <source>
        <dbReference type="Google" id="ProtNLM"/>
    </source>
</evidence>
<evidence type="ECO:0000313" key="3">
    <source>
        <dbReference type="Proteomes" id="UP000031737"/>
    </source>
</evidence>
<dbReference type="EMBL" id="AUPL01001437">
    <property type="protein sequence ID" value="ESL10823.1"/>
    <property type="molecule type" value="Genomic_DNA"/>
</dbReference>
<dbReference type="AlphaFoldDB" id="A0A061J5W1"/>
<comment type="caution">
    <text evidence="2">The sequence shown here is derived from an EMBL/GenBank/DDBJ whole genome shotgun (WGS) entry which is preliminary data.</text>
</comment>
<dbReference type="VEuPathDB" id="TriTrypDB:TRSC58_01437"/>
<protein>
    <recommendedName>
        <fullName evidence="4">Metal-binding domain-containing protein</fullName>
    </recommendedName>
</protein>
<keyword evidence="3" id="KW-1185">Reference proteome</keyword>
<organism evidence="2 3">
    <name type="scientific">Trypanosoma rangeli SC58</name>
    <dbReference type="NCBI Taxonomy" id="429131"/>
    <lineage>
        <taxon>Eukaryota</taxon>
        <taxon>Discoba</taxon>
        <taxon>Euglenozoa</taxon>
        <taxon>Kinetoplastea</taxon>
        <taxon>Metakinetoplastina</taxon>
        <taxon>Trypanosomatida</taxon>
        <taxon>Trypanosomatidae</taxon>
        <taxon>Trypanosoma</taxon>
        <taxon>Herpetosoma</taxon>
    </lineage>
</organism>